<evidence type="ECO:0000313" key="3">
    <source>
        <dbReference type="Proteomes" id="UP000237105"/>
    </source>
</evidence>
<dbReference type="EMBL" id="JXTB01000001">
    <property type="protein sequence ID" value="PON80822.1"/>
    <property type="molecule type" value="Genomic_DNA"/>
</dbReference>
<evidence type="ECO:0000313" key="2">
    <source>
        <dbReference type="EMBL" id="PON80822.1"/>
    </source>
</evidence>
<keyword evidence="3" id="KW-1185">Reference proteome</keyword>
<accession>A0A2P5E5L6</accession>
<sequence length="70" mass="7225">GLDFGPKKKMGRVGPACRATIPRPSPDPKCTGPGRPAGHSNGPRAGPLDPAQIATTTTPPQPPRKGIKYT</sequence>
<reference evidence="3" key="1">
    <citation type="submission" date="2016-06" db="EMBL/GenBank/DDBJ databases">
        <title>Parallel loss of symbiosis genes in relatives of nitrogen-fixing non-legume Parasponia.</title>
        <authorList>
            <person name="Van Velzen R."/>
            <person name="Holmer R."/>
            <person name="Bu F."/>
            <person name="Rutten L."/>
            <person name="Van Zeijl A."/>
            <person name="Liu W."/>
            <person name="Santuari L."/>
            <person name="Cao Q."/>
            <person name="Sharma T."/>
            <person name="Shen D."/>
            <person name="Roswanjaya Y."/>
            <person name="Wardhani T."/>
            <person name="Kalhor M.S."/>
            <person name="Jansen J."/>
            <person name="Van den Hoogen J."/>
            <person name="Gungor B."/>
            <person name="Hartog M."/>
            <person name="Hontelez J."/>
            <person name="Verver J."/>
            <person name="Yang W.-C."/>
            <person name="Schijlen E."/>
            <person name="Repin R."/>
            <person name="Schilthuizen M."/>
            <person name="Schranz E."/>
            <person name="Heidstra R."/>
            <person name="Miyata K."/>
            <person name="Fedorova E."/>
            <person name="Kohlen W."/>
            <person name="Bisseling T."/>
            <person name="Smit S."/>
            <person name="Geurts R."/>
        </authorList>
    </citation>
    <scope>NUCLEOTIDE SEQUENCE [LARGE SCALE GENOMIC DNA]</scope>
    <source>
        <strain evidence="3">cv. WU1-14</strain>
    </source>
</reference>
<dbReference type="AlphaFoldDB" id="A0A2P5E5L6"/>
<evidence type="ECO:0000256" key="1">
    <source>
        <dbReference type="SAM" id="MobiDB-lite"/>
    </source>
</evidence>
<name>A0A2P5E5L6_PARAD</name>
<proteinExistence type="predicted"/>
<protein>
    <submittedName>
        <fullName evidence="2">Uncharacterized protein</fullName>
    </submittedName>
</protein>
<feature type="region of interest" description="Disordered" evidence="1">
    <location>
        <begin position="1"/>
        <end position="70"/>
    </location>
</feature>
<gene>
    <name evidence="2" type="ORF">PanWU01x14_003780</name>
</gene>
<organism evidence="2 3">
    <name type="scientific">Parasponia andersonii</name>
    <name type="common">Sponia andersonii</name>
    <dbReference type="NCBI Taxonomy" id="3476"/>
    <lineage>
        <taxon>Eukaryota</taxon>
        <taxon>Viridiplantae</taxon>
        <taxon>Streptophyta</taxon>
        <taxon>Embryophyta</taxon>
        <taxon>Tracheophyta</taxon>
        <taxon>Spermatophyta</taxon>
        <taxon>Magnoliopsida</taxon>
        <taxon>eudicotyledons</taxon>
        <taxon>Gunneridae</taxon>
        <taxon>Pentapetalae</taxon>
        <taxon>rosids</taxon>
        <taxon>fabids</taxon>
        <taxon>Rosales</taxon>
        <taxon>Cannabaceae</taxon>
        <taxon>Parasponia</taxon>
    </lineage>
</organism>
<dbReference type="Proteomes" id="UP000237105">
    <property type="component" value="Unassembled WGS sequence"/>
</dbReference>
<feature type="non-terminal residue" evidence="2">
    <location>
        <position position="1"/>
    </location>
</feature>
<comment type="caution">
    <text evidence="2">The sequence shown here is derived from an EMBL/GenBank/DDBJ whole genome shotgun (WGS) entry which is preliminary data.</text>
</comment>